<evidence type="ECO:0000313" key="2">
    <source>
        <dbReference type="EMBL" id="KAL3275085.1"/>
    </source>
</evidence>
<evidence type="ECO:0000313" key="3">
    <source>
        <dbReference type="Proteomes" id="UP001516400"/>
    </source>
</evidence>
<protein>
    <submittedName>
        <fullName evidence="2">Uncharacterized protein</fullName>
    </submittedName>
</protein>
<keyword evidence="1" id="KW-0812">Transmembrane</keyword>
<reference evidence="2 3" key="1">
    <citation type="journal article" date="2021" name="BMC Biol.">
        <title>Horizontally acquired antibacterial genes associated with adaptive radiation of ladybird beetles.</title>
        <authorList>
            <person name="Li H.S."/>
            <person name="Tang X.F."/>
            <person name="Huang Y.H."/>
            <person name="Xu Z.Y."/>
            <person name="Chen M.L."/>
            <person name="Du X.Y."/>
            <person name="Qiu B.Y."/>
            <person name="Chen P.T."/>
            <person name="Zhang W."/>
            <person name="Slipinski A."/>
            <person name="Escalona H.E."/>
            <person name="Waterhouse R.M."/>
            <person name="Zwick A."/>
            <person name="Pang H."/>
        </authorList>
    </citation>
    <scope>NUCLEOTIDE SEQUENCE [LARGE SCALE GENOMIC DNA]</scope>
    <source>
        <strain evidence="2">SYSU2018</strain>
    </source>
</reference>
<accession>A0ABD2N8L0</accession>
<keyword evidence="1" id="KW-0472">Membrane</keyword>
<sequence>MWVLKVTFLFCFEMIFATILFVGPKYINDMMIDISISSECIKKIHINILDLVKRRQLTIAALKKILDVHITKDLELSSKVIQLVKTFSELSTPMQFLFLHLLSELLIGPKLI</sequence>
<comment type="caution">
    <text evidence="2">The sequence shown here is derived from an EMBL/GenBank/DDBJ whole genome shotgun (WGS) entry which is preliminary data.</text>
</comment>
<keyword evidence="3" id="KW-1185">Reference proteome</keyword>
<dbReference type="AlphaFoldDB" id="A0ABD2N8L0"/>
<feature type="transmembrane region" description="Helical" evidence="1">
    <location>
        <begin position="6"/>
        <end position="27"/>
    </location>
</feature>
<name>A0ABD2N8L0_9CUCU</name>
<evidence type="ECO:0000256" key="1">
    <source>
        <dbReference type="SAM" id="Phobius"/>
    </source>
</evidence>
<keyword evidence="1" id="KW-1133">Transmembrane helix</keyword>
<gene>
    <name evidence="2" type="ORF">HHI36_019857</name>
</gene>
<proteinExistence type="predicted"/>
<organism evidence="2 3">
    <name type="scientific">Cryptolaemus montrouzieri</name>
    <dbReference type="NCBI Taxonomy" id="559131"/>
    <lineage>
        <taxon>Eukaryota</taxon>
        <taxon>Metazoa</taxon>
        <taxon>Ecdysozoa</taxon>
        <taxon>Arthropoda</taxon>
        <taxon>Hexapoda</taxon>
        <taxon>Insecta</taxon>
        <taxon>Pterygota</taxon>
        <taxon>Neoptera</taxon>
        <taxon>Endopterygota</taxon>
        <taxon>Coleoptera</taxon>
        <taxon>Polyphaga</taxon>
        <taxon>Cucujiformia</taxon>
        <taxon>Coccinelloidea</taxon>
        <taxon>Coccinellidae</taxon>
        <taxon>Scymninae</taxon>
        <taxon>Scymnini</taxon>
        <taxon>Cryptolaemus</taxon>
    </lineage>
</organism>
<dbReference type="EMBL" id="JABFTP020000083">
    <property type="protein sequence ID" value="KAL3275085.1"/>
    <property type="molecule type" value="Genomic_DNA"/>
</dbReference>
<dbReference type="Proteomes" id="UP001516400">
    <property type="component" value="Unassembled WGS sequence"/>
</dbReference>